<proteinExistence type="predicted"/>
<protein>
    <submittedName>
        <fullName evidence="2">Calmodulin-lysine N-methyltransferase</fullName>
    </submittedName>
</protein>
<accession>A0A1R3IC00</accession>
<feature type="region of interest" description="Disordered" evidence="1">
    <location>
        <begin position="1"/>
        <end position="22"/>
    </location>
</feature>
<sequence>MRPYAISRAKVSHSYKDLHRPPPRNSIRIFIRRVTATKVSHGYKGLPRHVMA</sequence>
<keyword evidence="3" id="KW-1185">Reference proteome</keyword>
<evidence type="ECO:0000313" key="3">
    <source>
        <dbReference type="Proteomes" id="UP000187203"/>
    </source>
</evidence>
<evidence type="ECO:0000256" key="1">
    <source>
        <dbReference type="SAM" id="MobiDB-lite"/>
    </source>
</evidence>
<comment type="caution">
    <text evidence="2">The sequence shown here is derived from an EMBL/GenBank/DDBJ whole genome shotgun (WGS) entry which is preliminary data.</text>
</comment>
<dbReference type="EMBL" id="AWUE01018463">
    <property type="protein sequence ID" value="OMO80085.1"/>
    <property type="molecule type" value="Genomic_DNA"/>
</dbReference>
<name>A0A1R3IC00_9ROSI</name>
<dbReference type="AlphaFoldDB" id="A0A1R3IC00"/>
<evidence type="ECO:0000313" key="2">
    <source>
        <dbReference type="EMBL" id="OMO80085.1"/>
    </source>
</evidence>
<organism evidence="2 3">
    <name type="scientific">Corchorus olitorius</name>
    <dbReference type="NCBI Taxonomy" id="93759"/>
    <lineage>
        <taxon>Eukaryota</taxon>
        <taxon>Viridiplantae</taxon>
        <taxon>Streptophyta</taxon>
        <taxon>Embryophyta</taxon>
        <taxon>Tracheophyta</taxon>
        <taxon>Spermatophyta</taxon>
        <taxon>Magnoliopsida</taxon>
        <taxon>eudicotyledons</taxon>
        <taxon>Gunneridae</taxon>
        <taxon>Pentapetalae</taxon>
        <taxon>rosids</taxon>
        <taxon>malvids</taxon>
        <taxon>Malvales</taxon>
        <taxon>Malvaceae</taxon>
        <taxon>Grewioideae</taxon>
        <taxon>Apeibeae</taxon>
        <taxon>Corchorus</taxon>
    </lineage>
</organism>
<dbReference type="Proteomes" id="UP000187203">
    <property type="component" value="Unassembled WGS sequence"/>
</dbReference>
<gene>
    <name evidence="2" type="ORF">COLO4_24250</name>
</gene>
<reference evidence="3" key="1">
    <citation type="submission" date="2013-09" db="EMBL/GenBank/DDBJ databases">
        <title>Corchorus olitorius genome sequencing.</title>
        <authorList>
            <person name="Alam M."/>
            <person name="Haque M.S."/>
            <person name="Islam M.S."/>
            <person name="Emdad E.M."/>
            <person name="Islam M.M."/>
            <person name="Ahmed B."/>
            <person name="Halim A."/>
            <person name="Hossen Q.M.M."/>
            <person name="Hossain M.Z."/>
            <person name="Ahmed R."/>
            <person name="Khan M.M."/>
            <person name="Islam R."/>
            <person name="Rashid M.M."/>
            <person name="Khan S.A."/>
            <person name="Rahman M.S."/>
            <person name="Alam M."/>
            <person name="Yahiya A.S."/>
            <person name="Khan M.S."/>
            <person name="Azam M.S."/>
            <person name="Haque T."/>
            <person name="Lashkar M.Z.H."/>
            <person name="Akhand A.I."/>
            <person name="Morshed G."/>
            <person name="Roy S."/>
            <person name="Uddin K.S."/>
            <person name="Rabeya T."/>
            <person name="Hossain A.S."/>
            <person name="Chowdhury A."/>
            <person name="Snigdha A.R."/>
            <person name="Mortoza M.S."/>
            <person name="Matin S.A."/>
            <person name="Hoque S.M.E."/>
            <person name="Islam M.K."/>
            <person name="Roy D.K."/>
            <person name="Haider R."/>
            <person name="Moosa M.M."/>
            <person name="Elias S.M."/>
            <person name="Hasan A.M."/>
            <person name="Jahan S."/>
            <person name="Shafiuddin M."/>
            <person name="Mahmood N."/>
            <person name="Shommy N.S."/>
        </authorList>
    </citation>
    <scope>NUCLEOTIDE SEQUENCE [LARGE SCALE GENOMIC DNA]</scope>
    <source>
        <strain evidence="3">cv. O-4</strain>
    </source>
</reference>